<dbReference type="Proteomes" id="UP000016666">
    <property type="component" value="Chromosome 3"/>
</dbReference>
<evidence type="ECO:0000313" key="3">
    <source>
        <dbReference type="Proteomes" id="UP000016666"/>
    </source>
</evidence>
<evidence type="ECO:0000313" key="2">
    <source>
        <dbReference type="Ensembl" id="ENSAPLP00000032042.1"/>
    </source>
</evidence>
<feature type="compositionally biased region" description="Basic and acidic residues" evidence="1">
    <location>
        <begin position="1"/>
        <end position="11"/>
    </location>
</feature>
<sequence length="122" mass="13009">MRRGGGAEEAPRGQAPTPAPTPISTPISAPQDPDSDPDPGPGPEERIAARRRRIAAPLPPPGALSLRPDRASSQGVTRAPPPSQRLAKLLFEGTQIVTNIQVAADSRETQRRAEEAELKQQR</sequence>
<dbReference type="STRING" id="8840.ENSAPLP00000032042"/>
<feature type="region of interest" description="Disordered" evidence="1">
    <location>
        <begin position="1"/>
        <end position="83"/>
    </location>
</feature>
<dbReference type="AlphaFoldDB" id="A0A493U1P9"/>
<protein>
    <submittedName>
        <fullName evidence="2">Uncharacterized protein</fullName>
    </submittedName>
</protein>
<keyword evidence="3" id="KW-1185">Reference proteome</keyword>
<name>A0A493U1P9_ANAPP</name>
<dbReference type="GeneTree" id="ENSGT00960000190110"/>
<dbReference type="Ensembl" id="ENSAPLT00000047115.1">
    <property type="protein sequence ID" value="ENSAPLP00000032042.1"/>
    <property type="gene ID" value="ENSAPLG00000021729.1"/>
</dbReference>
<organism evidence="2 3">
    <name type="scientific">Anas platyrhynchos platyrhynchos</name>
    <name type="common">Northern mallard</name>
    <dbReference type="NCBI Taxonomy" id="8840"/>
    <lineage>
        <taxon>Eukaryota</taxon>
        <taxon>Metazoa</taxon>
        <taxon>Chordata</taxon>
        <taxon>Craniata</taxon>
        <taxon>Vertebrata</taxon>
        <taxon>Euteleostomi</taxon>
        <taxon>Archelosauria</taxon>
        <taxon>Archosauria</taxon>
        <taxon>Dinosauria</taxon>
        <taxon>Saurischia</taxon>
        <taxon>Theropoda</taxon>
        <taxon>Coelurosauria</taxon>
        <taxon>Aves</taxon>
        <taxon>Neognathae</taxon>
        <taxon>Galloanserae</taxon>
        <taxon>Anseriformes</taxon>
        <taxon>Anatidae</taxon>
        <taxon>Anatinae</taxon>
        <taxon>Anas</taxon>
    </lineage>
</organism>
<reference evidence="2" key="3">
    <citation type="submission" date="2025-09" db="UniProtKB">
        <authorList>
            <consortium name="Ensembl"/>
        </authorList>
    </citation>
    <scope>IDENTIFICATION</scope>
</reference>
<accession>A0A493U1P9</accession>
<reference evidence="2" key="2">
    <citation type="submission" date="2025-08" db="UniProtKB">
        <authorList>
            <consortium name="Ensembl"/>
        </authorList>
    </citation>
    <scope>IDENTIFICATION</scope>
</reference>
<proteinExistence type="predicted"/>
<evidence type="ECO:0000256" key="1">
    <source>
        <dbReference type="SAM" id="MobiDB-lite"/>
    </source>
</evidence>
<reference evidence="2 3" key="1">
    <citation type="submission" date="2017-10" db="EMBL/GenBank/DDBJ databases">
        <title>A new Pekin duck reference genome.</title>
        <authorList>
            <person name="Hou Z.-C."/>
            <person name="Zhou Z.-K."/>
            <person name="Zhu F."/>
            <person name="Hou S.-S."/>
        </authorList>
    </citation>
    <scope>NUCLEOTIDE SEQUENCE [LARGE SCALE GENOMIC DNA]</scope>
</reference>